<accession>X0WH84</accession>
<comment type="caution">
    <text evidence="1">The sequence shown here is derived from an EMBL/GenBank/DDBJ whole genome shotgun (WGS) entry which is preliminary data.</text>
</comment>
<organism evidence="1">
    <name type="scientific">marine sediment metagenome</name>
    <dbReference type="NCBI Taxonomy" id="412755"/>
    <lineage>
        <taxon>unclassified sequences</taxon>
        <taxon>metagenomes</taxon>
        <taxon>ecological metagenomes</taxon>
    </lineage>
</organism>
<name>X0WH84_9ZZZZ</name>
<reference evidence="1" key="1">
    <citation type="journal article" date="2014" name="Front. Microbiol.">
        <title>High frequency of phylogenetically diverse reductive dehalogenase-homologous genes in deep subseafloor sedimentary metagenomes.</title>
        <authorList>
            <person name="Kawai M."/>
            <person name="Futagami T."/>
            <person name="Toyoda A."/>
            <person name="Takaki Y."/>
            <person name="Nishi S."/>
            <person name="Hori S."/>
            <person name="Arai W."/>
            <person name="Tsubouchi T."/>
            <person name="Morono Y."/>
            <person name="Uchiyama I."/>
            <person name="Ito T."/>
            <person name="Fujiyama A."/>
            <person name="Inagaki F."/>
            <person name="Takami H."/>
        </authorList>
    </citation>
    <scope>NUCLEOTIDE SEQUENCE</scope>
    <source>
        <strain evidence="1">Expedition CK06-06</strain>
    </source>
</reference>
<dbReference type="AlphaFoldDB" id="X0WH84"/>
<feature type="non-terminal residue" evidence="1">
    <location>
        <position position="1"/>
    </location>
</feature>
<evidence type="ECO:0000313" key="1">
    <source>
        <dbReference type="EMBL" id="GAG22557.1"/>
    </source>
</evidence>
<protein>
    <submittedName>
        <fullName evidence="1">Uncharacterized protein</fullName>
    </submittedName>
</protein>
<sequence>FHRDLLAYVKIVNKDDFEDILIARSLQGD</sequence>
<gene>
    <name evidence="1" type="ORF">S01H1_49471</name>
</gene>
<dbReference type="EMBL" id="BARS01031831">
    <property type="protein sequence ID" value="GAG22557.1"/>
    <property type="molecule type" value="Genomic_DNA"/>
</dbReference>
<proteinExistence type="predicted"/>